<keyword evidence="5" id="KW-0560">Oxidoreductase</keyword>
<evidence type="ECO:0000259" key="6">
    <source>
        <dbReference type="Pfam" id="PF00724"/>
    </source>
</evidence>
<dbReference type="InterPro" id="IPR044152">
    <property type="entry name" value="YqjM-like"/>
</dbReference>
<dbReference type="EMBL" id="PVTP01000001">
    <property type="protein sequence ID" value="PRY80293.1"/>
    <property type="molecule type" value="Genomic_DNA"/>
</dbReference>
<protein>
    <submittedName>
        <fullName evidence="7">2,4-dienoyl-CoA reductase-like NADH-dependent reductase (Old Yellow Enzyme family)</fullName>
    </submittedName>
</protein>
<dbReference type="CDD" id="cd04747">
    <property type="entry name" value="OYE_like_5_FMN"/>
    <property type="match status" value="1"/>
</dbReference>
<dbReference type="GO" id="GO:0010181">
    <property type="term" value="F:FMN binding"/>
    <property type="evidence" value="ECO:0007669"/>
    <property type="project" value="InterPro"/>
</dbReference>
<dbReference type="FunFam" id="3.20.20.70:FF:000262">
    <property type="entry name" value="NADH:flavin oxidoreductase"/>
    <property type="match status" value="1"/>
</dbReference>
<dbReference type="Proteomes" id="UP000238007">
    <property type="component" value="Unassembled WGS sequence"/>
</dbReference>
<dbReference type="AlphaFoldDB" id="A0A2T0W4E2"/>
<keyword evidence="3" id="KW-0288">FMN</keyword>
<dbReference type="PANTHER" id="PTHR43303:SF4">
    <property type="entry name" value="NADPH DEHYDROGENASE C23G7.10C-RELATED"/>
    <property type="match status" value="1"/>
</dbReference>
<evidence type="ECO:0000256" key="3">
    <source>
        <dbReference type="ARBA" id="ARBA00022643"/>
    </source>
</evidence>
<comment type="cofactor">
    <cofactor evidence="1">
        <name>FMN</name>
        <dbReference type="ChEBI" id="CHEBI:58210"/>
    </cofactor>
</comment>
<comment type="caution">
    <text evidence="7">The sequence shown here is derived from an EMBL/GenBank/DDBJ whole genome shotgun (WGS) entry which is preliminary data.</text>
</comment>
<dbReference type="OrthoDB" id="9784632at2"/>
<gene>
    <name evidence="7" type="ORF">CLV80_101144</name>
</gene>
<keyword evidence="4" id="KW-0521">NADP</keyword>
<dbReference type="GO" id="GO:0050661">
    <property type="term" value="F:NADP binding"/>
    <property type="evidence" value="ECO:0007669"/>
    <property type="project" value="InterPro"/>
</dbReference>
<dbReference type="InterPro" id="IPR013785">
    <property type="entry name" value="Aldolase_TIM"/>
</dbReference>
<sequence length="378" mass="40385">MTLDNPATTADVAPLFKPFKNGSLELKNRIVMAPMTRGMAPDGVPAQQNADYYARRAAGGVGLILSEGTVIDRPVSRNEPGIPFFHGDAALAGWKTVADAVHAAGGRIGPQIWHTATAPSSSGWEADAPMESPSGLFAPGKPSGNVMTEKDIEDTIAAFASAAADAKRLGFDVAELHAAHGYLIDQFFWEGTNQREDGWGGKTLAERSRFAVEVVKAVRAAVGPDFPVILRLSQWKQQDYAARLAATPDELEAWLAPLSDAGVDIFHCSQRRFWEPEFADIDGEDGLNFAGWAKKITGKPTISVGSVGLDADFFSAFSGGGSANVGIEKLLTRLDRDEFDLIAVGRVLLSDPEWAEKIRTGDTASLLGFDPSDLGKLT</sequence>
<evidence type="ECO:0000313" key="7">
    <source>
        <dbReference type="EMBL" id="PRY80293.1"/>
    </source>
</evidence>
<feature type="domain" description="NADH:flavin oxidoreductase/NADH oxidase N-terminal" evidence="6">
    <location>
        <begin position="15"/>
        <end position="361"/>
    </location>
</feature>
<dbReference type="SUPFAM" id="SSF51395">
    <property type="entry name" value="FMN-linked oxidoreductases"/>
    <property type="match status" value="1"/>
</dbReference>
<evidence type="ECO:0000256" key="2">
    <source>
        <dbReference type="ARBA" id="ARBA00022630"/>
    </source>
</evidence>
<accession>A0A2T0W4E2</accession>
<name>A0A2T0W4E2_9RHOB</name>
<dbReference type="RefSeq" id="WP_106353717.1">
    <property type="nucleotide sequence ID" value="NZ_PVTP01000001.1"/>
</dbReference>
<reference evidence="7 8" key="1">
    <citation type="submission" date="2018-03" db="EMBL/GenBank/DDBJ databases">
        <title>Genomic Encyclopedia of Archaeal and Bacterial Type Strains, Phase II (KMG-II): from individual species to whole genera.</title>
        <authorList>
            <person name="Goeker M."/>
        </authorList>
    </citation>
    <scope>NUCLEOTIDE SEQUENCE [LARGE SCALE GENOMIC DNA]</scope>
    <source>
        <strain evidence="7 8">DSM 101533</strain>
    </source>
</reference>
<evidence type="ECO:0000256" key="5">
    <source>
        <dbReference type="ARBA" id="ARBA00023002"/>
    </source>
</evidence>
<evidence type="ECO:0000313" key="8">
    <source>
        <dbReference type="Proteomes" id="UP000238007"/>
    </source>
</evidence>
<dbReference type="Gene3D" id="3.20.20.70">
    <property type="entry name" value="Aldolase class I"/>
    <property type="match status" value="1"/>
</dbReference>
<dbReference type="Pfam" id="PF00724">
    <property type="entry name" value="Oxidored_FMN"/>
    <property type="match status" value="1"/>
</dbReference>
<keyword evidence="2" id="KW-0285">Flavoprotein</keyword>
<dbReference type="InterPro" id="IPR001155">
    <property type="entry name" value="OxRdtase_FMN_N"/>
</dbReference>
<dbReference type="GO" id="GO:0003959">
    <property type="term" value="F:NADPH dehydrogenase activity"/>
    <property type="evidence" value="ECO:0007669"/>
    <property type="project" value="InterPro"/>
</dbReference>
<evidence type="ECO:0000256" key="1">
    <source>
        <dbReference type="ARBA" id="ARBA00001917"/>
    </source>
</evidence>
<proteinExistence type="predicted"/>
<keyword evidence="8" id="KW-1185">Reference proteome</keyword>
<evidence type="ECO:0000256" key="4">
    <source>
        <dbReference type="ARBA" id="ARBA00022857"/>
    </source>
</evidence>
<organism evidence="7 8">
    <name type="scientific">Yoonia maritima</name>
    <dbReference type="NCBI Taxonomy" id="1435347"/>
    <lineage>
        <taxon>Bacteria</taxon>
        <taxon>Pseudomonadati</taxon>
        <taxon>Pseudomonadota</taxon>
        <taxon>Alphaproteobacteria</taxon>
        <taxon>Rhodobacterales</taxon>
        <taxon>Paracoccaceae</taxon>
        <taxon>Yoonia</taxon>
    </lineage>
</organism>
<dbReference type="PANTHER" id="PTHR43303">
    <property type="entry name" value="NADPH DEHYDROGENASE C23G7.10C-RELATED"/>
    <property type="match status" value="1"/>
</dbReference>